<accession>A0A0F9D546</accession>
<evidence type="ECO:0000256" key="6">
    <source>
        <dbReference type="ARBA" id="ARBA00024207"/>
    </source>
</evidence>
<reference evidence="7" key="1">
    <citation type="journal article" date="2015" name="Nature">
        <title>Complex archaea that bridge the gap between prokaryotes and eukaryotes.</title>
        <authorList>
            <person name="Spang A."/>
            <person name="Saw J.H."/>
            <person name="Jorgensen S.L."/>
            <person name="Zaremba-Niedzwiedzka K."/>
            <person name="Martijn J."/>
            <person name="Lind A.E."/>
            <person name="van Eijk R."/>
            <person name="Schleper C."/>
            <person name="Guy L."/>
            <person name="Ettema T.J."/>
        </authorList>
    </citation>
    <scope>NUCLEOTIDE SEQUENCE</scope>
</reference>
<organism evidence="7">
    <name type="scientific">marine sediment metagenome</name>
    <dbReference type="NCBI Taxonomy" id="412755"/>
    <lineage>
        <taxon>unclassified sequences</taxon>
        <taxon>metagenomes</taxon>
        <taxon>ecological metagenomes</taxon>
    </lineage>
</organism>
<name>A0A0F9D546_9ZZZZ</name>
<dbReference type="PANTHER" id="PTHR34139">
    <property type="entry name" value="UPF0331 PROTEIN MJ0127"/>
    <property type="match status" value="1"/>
</dbReference>
<comment type="caution">
    <text evidence="7">The sequence shown here is derived from an EMBL/GenBank/DDBJ whole genome shotgun (WGS) entry which is preliminary data.</text>
</comment>
<dbReference type="InterPro" id="IPR051813">
    <property type="entry name" value="HepT_RNase_toxin"/>
</dbReference>
<proteinExistence type="inferred from homology"/>
<dbReference type="AlphaFoldDB" id="A0A0F9D546"/>
<evidence type="ECO:0000313" key="7">
    <source>
        <dbReference type="EMBL" id="KKL12941.1"/>
    </source>
</evidence>
<evidence type="ECO:0000256" key="3">
    <source>
        <dbReference type="ARBA" id="ARBA00022722"/>
    </source>
</evidence>
<evidence type="ECO:0000256" key="5">
    <source>
        <dbReference type="ARBA" id="ARBA00022801"/>
    </source>
</evidence>
<dbReference type="GO" id="GO:0110001">
    <property type="term" value="C:toxin-antitoxin complex"/>
    <property type="evidence" value="ECO:0007669"/>
    <property type="project" value="InterPro"/>
</dbReference>
<comment type="similarity">
    <text evidence="6">Belongs to the HepT RNase toxin family.</text>
</comment>
<dbReference type="PANTHER" id="PTHR34139:SF1">
    <property type="entry name" value="RNASE MJ1380-RELATED"/>
    <property type="match status" value="1"/>
</dbReference>
<sequence>MRNNLVYLRHIRDAIEKVEKYLGDTTFEVFSQNDMMVDAVVRELEIIGEAARNLSDEFCEKHSRIWWSSIRGMRNVLIHEYFGIDLNIIWDTCKNNLPELRNFVVMILGDK</sequence>
<keyword evidence="4" id="KW-0547">Nucleotide-binding</keyword>
<keyword evidence="2" id="KW-1277">Toxin-antitoxin system</keyword>
<dbReference type="GO" id="GO:0004540">
    <property type="term" value="F:RNA nuclease activity"/>
    <property type="evidence" value="ECO:0007669"/>
    <property type="project" value="InterPro"/>
</dbReference>
<evidence type="ECO:0008006" key="8">
    <source>
        <dbReference type="Google" id="ProtNLM"/>
    </source>
</evidence>
<evidence type="ECO:0000256" key="1">
    <source>
        <dbReference type="ARBA" id="ARBA00022553"/>
    </source>
</evidence>
<dbReference type="InterPro" id="IPR037038">
    <property type="entry name" value="HepT-like_sf"/>
</dbReference>
<dbReference type="Pfam" id="PF01934">
    <property type="entry name" value="HepT-like"/>
    <property type="match status" value="1"/>
</dbReference>
<keyword evidence="3" id="KW-0540">Nuclease</keyword>
<dbReference type="GO" id="GO:0000166">
    <property type="term" value="F:nucleotide binding"/>
    <property type="evidence" value="ECO:0007669"/>
    <property type="project" value="UniProtKB-KW"/>
</dbReference>
<gene>
    <name evidence="7" type="ORF">LCGC14_2530730</name>
</gene>
<keyword evidence="1" id="KW-0597">Phosphoprotein</keyword>
<evidence type="ECO:0000256" key="2">
    <source>
        <dbReference type="ARBA" id="ARBA00022649"/>
    </source>
</evidence>
<keyword evidence="5" id="KW-0378">Hydrolase</keyword>
<evidence type="ECO:0000256" key="4">
    <source>
        <dbReference type="ARBA" id="ARBA00022741"/>
    </source>
</evidence>
<dbReference type="GO" id="GO:0016787">
    <property type="term" value="F:hydrolase activity"/>
    <property type="evidence" value="ECO:0007669"/>
    <property type="project" value="UniProtKB-KW"/>
</dbReference>
<dbReference type="InterPro" id="IPR008201">
    <property type="entry name" value="HepT-like"/>
</dbReference>
<dbReference type="EMBL" id="LAZR01041061">
    <property type="protein sequence ID" value="KKL12941.1"/>
    <property type="molecule type" value="Genomic_DNA"/>
</dbReference>
<protein>
    <recommendedName>
        <fullName evidence="8">DUF86 domain-containing protein</fullName>
    </recommendedName>
</protein>
<dbReference type="Gene3D" id="1.20.120.580">
    <property type="entry name" value="bsu32300-like"/>
    <property type="match status" value="1"/>
</dbReference>